<dbReference type="EMBL" id="CATNWA010015610">
    <property type="protein sequence ID" value="CAI9585065.1"/>
    <property type="molecule type" value="Genomic_DNA"/>
</dbReference>
<proteinExistence type="predicted"/>
<evidence type="ECO:0000256" key="2">
    <source>
        <dbReference type="ARBA" id="ARBA00023284"/>
    </source>
</evidence>
<evidence type="ECO:0000256" key="1">
    <source>
        <dbReference type="ARBA" id="ARBA00023157"/>
    </source>
</evidence>
<feature type="domain" description="Thioredoxin" evidence="3">
    <location>
        <begin position="1"/>
        <end position="105"/>
    </location>
</feature>
<dbReference type="InterPro" id="IPR036249">
    <property type="entry name" value="Thioredoxin-like_sf"/>
</dbReference>
<evidence type="ECO:0000313" key="5">
    <source>
        <dbReference type="Proteomes" id="UP001162483"/>
    </source>
</evidence>
<dbReference type="InterPro" id="IPR013766">
    <property type="entry name" value="Thioredoxin_domain"/>
</dbReference>
<dbReference type="PANTHER" id="PTHR46115">
    <property type="entry name" value="THIOREDOXIN-LIKE PROTEIN 1"/>
    <property type="match status" value="1"/>
</dbReference>
<evidence type="ECO:0000313" key="4">
    <source>
        <dbReference type="EMBL" id="CAI9585065.1"/>
    </source>
</evidence>
<organism evidence="4 5">
    <name type="scientific">Staurois parvus</name>
    <dbReference type="NCBI Taxonomy" id="386267"/>
    <lineage>
        <taxon>Eukaryota</taxon>
        <taxon>Metazoa</taxon>
        <taxon>Chordata</taxon>
        <taxon>Craniata</taxon>
        <taxon>Vertebrata</taxon>
        <taxon>Euteleostomi</taxon>
        <taxon>Amphibia</taxon>
        <taxon>Batrachia</taxon>
        <taxon>Anura</taxon>
        <taxon>Neobatrachia</taxon>
        <taxon>Ranoidea</taxon>
        <taxon>Ranidae</taxon>
        <taxon>Staurois</taxon>
    </lineage>
</organism>
<dbReference type="CDD" id="cd02947">
    <property type="entry name" value="TRX_family"/>
    <property type="match status" value="1"/>
</dbReference>
<dbReference type="Gene3D" id="3.40.30.10">
    <property type="entry name" value="Glutaredoxin"/>
    <property type="match status" value="1"/>
</dbReference>
<dbReference type="PROSITE" id="PS51352">
    <property type="entry name" value="THIOREDOXIN_2"/>
    <property type="match status" value="1"/>
</dbReference>
<reference evidence="4" key="1">
    <citation type="submission" date="2023-05" db="EMBL/GenBank/DDBJ databases">
        <authorList>
            <person name="Stuckert A."/>
        </authorList>
    </citation>
    <scope>NUCLEOTIDE SEQUENCE</scope>
</reference>
<keyword evidence="1" id="KW-1015">Disulfide bond</keyword>
<accession>A0ABN9EJM1</accession>
<name>A0ABN9EJM1_9NEOB</name>
<protein>
    <recommendedName>
        <fullName evidence="3">Thioredoxin domain-containing protein</fullName>
    </recommendedName>
</protein>
<keyword evidence="2" id="KW-0676">Redox-active center</keyword>
<evidence type="ECO:0000259" key="3">
    <source>
        <dbReference type="PROSITE" id="PS51352"/>
    </source>
</evidence>
<gene>
    <name evidence="4" type="ORF">SPARVUS_LOCUS10124630</name>
</gene>
<dbReference type="SUPFAM" id="SSF52833">
    <property type="entry name" value="Thioredoxin-like"/>
    <property type="match status" value="1"/>
</dbReference>
<dbReference type="Pfam" id="PF00085">
    <property type="entry name" value="Thioredoxin"/>
    <property type="match status" value="1"/>
</dbReference>
<keyword evidence="5" id="KW-1185">Reference proteome</keyword>
<comment type="caution">
    <text evidence="4">The sequence shown here is derived from an EMBL/GenBank/DDBJ whole genome shotgun (WGS) entry which is preliminary data.</text>
</comment>
<sequence length="105" mass="11977">MEKIRDQQRIKQVVTDAGHKVVVLMFMNIKCPHCRRAIPGMDKLALETNIAIILRCDVGENPSFAKEYDIQAVPEYFFIKSGTLRDRITGADKKTVESRIQQLSV</sequence>
<dbReference type="Proteomes" id="UP001162483">
    <property type="component" value="Unassembled WGS sequence"/>
</dbReference>